<protein>
    <submittedName>
        <fullName evidence="2">Type VI secretion system (T6SS) effector Tae4 (Amidase)</fullName>
    </submittedName>
</protein>
<dbReference type="OrthoDB" id="1262040at2"/>
<reference evidence="2 3" key="1">
    <citation type="submission" date="2018-10" db="EMBL/GenBank/DDBJ databases">
        <title>Genomic Encyclopedia of Type Strains, Phase IV (KMG-IV): sequencing the most valuable type-strain genomes for metagenomic binning, comparative biology and taxonomic classification.</title>
        <authorList>
            <person name="Goeker M."/>
        </authorList>
    </citation>
    <scope>NUCLEOTIDE SEQUENCE [LARGE SCALE GENOMIC DNA]</scope>
    <source>
        <strain evidence="2 3">DSM 22008</strain>
    </source>
</reference>
<sequence>MKHVTIAIALTAATLSACATTKTTPPVTVTEPSAPETPKYEKLVYGTPKPLVCGHSQPAEGDLKDRPNAQVMWENYLYDRPEGIWGEIGGYVEINGNLPFDQGRWTNACTVRLSHMLNKAGHKIPRERKKTVSGGNKDQYYYRVTDIEAYLKKTYGEPEIAITDGSANSFDLPDKAGIVLMDFPNGSYTGHITIWNGAGTVDGAEIGGYRVLFWELPCFIPAERNETPIAALEPNNSGLMP</sequence>
<accession>A0A420WJ24</accession>
<dbReference type="PROSITE" id="PS51257">
    <property type="entry name" value="PROKAR_LIPOPROTEIN"/>
    <property type="match status" value="1"/>
</dbReference>
<name>A0A420WJ24_9PROT</name>
<gene>
    <name evidence="2" type="ORF">DES40_0237</name>
</gene>
<dbReference type="InterPro" id="IPR025562">
    <property type="entry name" value="Tae4"/>
</dbReference>
<keyword evidence="3" id="KW-1185">Reference proteome</keyword>
<dbReference type="EMBL" id="RBII01000001">
    <property type="protein sequence ID" value="RKQ70932.1"/>
    <property type="molecule type" value="Genomic_DNA"/>
</dbReference>
<organism evidence="2 3">
    <name type="scientific">Litorimonas taeanensis</name>
    <dbReference type="NCBI Taxonomy" id="568099"/>
    <lineage>
        <taxon>Bacteria</taxon>
        <taxon>Pseudomonadati</taxon>
        <taxon>Pseudomonadota</taxon>
        <taxon>Alphaproteobacteria</taxon>
        <taxon>Maricaulales</taxon>
        <taxon>Robiginitomaculaceae</taxon>
    </lineage>
</organism>
<evidence type="ECO:0000313" key="3">
    <source>
        <dbReference type="Proteomes" id="UP000282211"/>
    </source>
</evidence>
<dbReference type="Pfam" id="PF14113">
    <property type="entry name" value="Tae4"/>
    <property type="match status" value="1"/>
</dbReference>
<dbReference type="Gene3D" id="3.90.1720.70">
    <property type="match status" value="1"/>
</dbReference>
<feature type="chain" id="PRO_5019355395" evidence="1">
    <location>
        <begin position="20"/>
        <end position="241"/>
    </location>
</feature>
<dbReference type="InParanoid" id="A0A420WJ24"/>
<comment type="caution">
    <text evidence="2">The sequence shown here is derived from an EMBL/GenBank/DDBJ whole genome shotgun (WGS) entry which is preliminary data.</text>
</comment>
<evidence type="ECO:0000256" key="1">
    <source>
        <dbReference type="SAM" id="SignalP"/>
    </source>
</evidence>
<evidence type="ECO:0000313" key="2">
    <source>
        <dbReference type="EMBL" id="RKQ70932.1"/>
    </source>
</evidence>
<keyword evidence="1" id="KW-0732">Signal</keyword>
<dbReference type="AlphaFoldDB" id="A0A420WJ24"/>
<feature type="signal peptide" evidence="1">
    <location>
        <begin position="1"/>
        <end position="19"/>
    </location>
</feature>
<dbReference type="RefSeq" id="WP_121098749.1">
    <property type="nucleotide sequence ID" value="NZ_RBII01000001.1"/>
</dbReference>
<dbReference type="Proteomes" id="UP000282211">
    <property type="component" value="Unassembled WGS sequence"/>
</dbReference>
<proteinExistence type="predicted"/>